<evidence type="ECO:0000313" key="2">
    <source>
        <dbReference type="Proteomes" id="UP000473885"/>
    </source>
</evidence>
<dbReference type="InterPro" id="IPR045633">
    <property type="entry name" value="DUF6414"/>
</dbReference>
<sequence length="321" mass="37428">MDLPVYLNKFLIQDLYSILINGYLESTSFKYTIDKTDTLKLQKSTKNQYTKDDTYSKKRNRYHCNANNFCTKDKEKNIIRGDCFLNEWDHLGMFNDQNSNTRELSITKLYTTFYLFCNLRNMMMGKNMIKEINNEDIKNNSICYGEYVQFTANINNSSLPSQINTLINTIECYDVEKLNSLIEKKDIAKNSSFNNYNTMIQQLKNLGKCLDSNTIDMIANFEECNGVLCVNKNNFLENNINMYDISDCNCTVLGKVIKVIDKEDRIDLLRKTCLTEYYNRFLKSIKPYLNILNESKIILLEDIITEINGPSIQVIPIAIYV</sequence>
<gene>
    <name evidence="1" type="ORF">FDF74_02815</name>
</gene>
<dbReference type="OrthoDB" id="1900745at2"/>
<dbReference type="EMBL" id="SXDP01000002">
    <property type="protein sequence ID" value="NEZ46141.1"/>
    <property type="molecule type" value="Genomic_DNA"/>
</dbReference>
<dbReference type="Pfam" id="PF19952">
    <property type="entry name" value="DUF6414"/>
    <property type="match status" value="1"/>
</dbReference>
<reference evidence="1 2" key="1">
    <citation type="submission" date="2019-04" db="EMBL/GenBank/DDBJ databases">
        <title>Genome sequencing of Clostridium botulinum Groups I-IV and Clostridium butyricum.</title>
        <authorList>
            <person name="Brunt J."/>
            <person name="Van Vliet A.H.M."/>
            <person name="Stringer S.C."/>
            <person name="Carter A.T."/>
            <person name="Peck M.W."/>
        </authorList>
    </citation>
    <scope>NUCLEOTIDE SEQUENCE [LARGE SCALE GENOMIC DNA]</scope>
    <source>
        <strain evidence="1 2">IFR 18/094</strain>
    </source>
</reference>
<proteinExistence type="predicted"/>
<dbReference type="AlphaFoldDB" id="A0A6M0R7E0"/>
<evidence type="ECO:0000313" key="1">
    <source>
        <dbReference type="EMBL" id="NEZ46141.1"/>
    </source>
</evidence>
<keyword evidence="2" id="KW-1185">Reference proteome</keyword>
<organism evidence="1 2">
    <name type="scientific">Clostridium niameyense</name>
    <dbReference type="NCBI Taxonomy" id="1622073"/>
    <lineage>
        <taxon>Bacteria</taxon>
        <taxon>Bacillati</taxon>
        <taxon>Bacillota</taxon>
        <taxon>Clostridia</taxon>
        <taxon>Eubacteriales</taxon>
        <taxon>Clostridiaceae</taxon>
        <taxon>Clostridium</taxon>
    </lineage>
</organism>
<accession>A0A6M0R7E0</accession>
<protein>
    <submittedName>
        <fullName evidence="1">Uncharacterized protein</fullName>
    </submittedName>
</protein>
<dbReference type="RefSeq" id="WP_050607460.1">
    <property type="nucleotide sequence ID" value="NZ_CABKUB010000006.1"/>
</dbReference>
<dbReference type="Proteomes" id="UP000473885">
    <property type="component" value="Unassembled WGS sequence"/>
</dbReference>
<name>A0A6M0R7E0_9CLOT</name>
<comment type="caution">
    <text evidence="1">The sequence shown here is derived from an EMBL/GenBank/DDBJ whole genome shotgun (WGS) entry which is preliminary data.</text>
</comment>